<dbReference type="Proteomes" id="UP000805193">
    <property type="component" value="Unassembled WGS sequence"/>
</dbReference>
<evidence type="ECO:0000313" key="1">
    <source>
        <dbReference type="EMBL" id="KAG0423901.1"/>
    </source>
</evidence>
<name>A0AC60PSR7_IXOPE</name>
<keyword evidence="2" id="KW-1185">Reference proteome</keyword>
<protein>
    <submittedName>
        <fullName evidence="1">Uncharacterized protein</fullName>
    </submittedName>
</protein>
<comment type="caution">
    <text evidence="1">The sequence shown here is derived from an EMBL/GenBank/DDBJ whole genome shotgun (WGS) entry which is preliminary data.</text>
</comment>
<feature type="non-terminal residue" evidence="1">
    <location>
        <position position="230"/>
    </location>
</feature>
<organism evidence="1 2">
    <name type="scientific">Ixodes persulcatus</name>
    <name type="common">Taiga tick</name>
    <dbReference type="NCBI Taxonomy" id="34615"/>
    <lineage>
        <taxon>Eukaryota</taxon>
        <taxon>Metazoa</taxon>
        <taxon>Ecdysozoa</taxon>
        <taxon>Arthropoda</taxon>
        <taxon>Chelicerata</taxon>
        <taxon>Arachnida</taxon>
        <taxon>Acari</taxon>
        <taxon>Parasitiformes</taxon>
        <taxon>Ixodida</taxon>
        <taxon>Ixodoidea</taxon>
        <taxon>Ixodidae</taxon>
        <taxon>Ixodinae</taxon>
        <taxon>Ixodes</taxon>
    </lineage>
</organism>
<proteinExistence type="predicted"/>
<reference evidence="1 2" key="1">
    <citation type="journal article" date="2020" name="Cell">
        <title>Large-Scale Comparative Analyses of Tick Genomes Elucidate Their Genetic Diversity and Vector Capacities.</title>
        <authorList>
            <consortium name="Tick Genome and Microbiome Consortium (TIGMIC)"/>
            <person name="Jia N."/>
            <person name="Wang J."/>
            <person name="Shi W."/>
            <person name="Du L."/>
            <person name="Sun Y."/>
            <person name="Zhan W."/>
            <person name="Jiang J.F."/>
            <person name="Wang Q."/>
            <person name="Zhang B."/>
            <person name="Ji P."/>
            <person name="Bell-Sakyi L."/>
            <person name="Cui X.M."/>
            <person name="Yuan T.T."/>
            <person name="Jiang B.G."/>
            <person name="Yang W.F."/>
            <person name="Lam T.T."/>
            <person name="Chang Q.C."/>
            <person name="Ding S.J."/>
            <person name="Wang X.J."/>
            <person name="Zhu J.G."/>
            <person name="Ruan X.D."/>
            <person name="Zhao L."/>
            <person name="Wei J.T."/>
            <person name="Ye R.Z."/>
            <person name="Que T.C."/>
            <person name="Du C.H."/>
            <person name="Zhou Y.H."/>
            <person name="Cheng J.X."/>
            <person name="Dai P.F."/>
            <person name="Guo W.B."/>
            <person name="Han X.H."/>
            <person name="Huang E.J."/>
            <person name="Li L.F."/>
            <person name="Wei W."/>
            <person name="Gao Y.C."/>
            <person name="Liu J.Z."/>
            <person name="Shao H.Z."/>
            <person name="Wang X."/>
            <person name="Wang C.C."/>
            <person name="Yang T.C."/>
            <person name="Huo Q.B."/>
            <person name="Li W."/>
            <person name="Chen H.Y."/>
            <person name="Chen S.E."/>
            <person name="Zhou L.G."/>
            <person name="Ni X.B."/>
            <person name="Tian J.H."/>
            <person name="Sheng Y."/>
            <person name="Liu T."/>
            <person name="Pan Y.S."/>
            <person name="Xia L.Y."/>
            <person name="Li J."/>
            <person name="Zhao F."/>
            <person name="Cao W.C."/>
        </authorList>
    </citation>
    <scope>NUCLEOTIDE SEQUENCE [LARGE SCALE GENOMIC DNA]</scope>
    <source>
        <strain evidence="1">Iper-2018</strain>
    </source>
</reference>
<sequence length="230" mass="25357">MSQTKRSEGGGDIFDSCASTPGHPVASVETSRMPESQEDLAFTVAPVLVECHGGRSWTIRGGNSAGGIGHDDENTAEDSYTKQQSCSGCHAPADEIYHRAPLPEAVVRLLEDHNHNLGYADGLRLLKYSPDTRARFHGYFQDGLNPTKSMSIHWEKTAAAHDAQDQQGYLASGHENPTARTVYHWYEVWRKQHYGELVDPIIKLGETAPMYLQNGADVRTARSQDGCCWA</sequence>
<accession>A0AC60PSR7</accession>
<gene>
    <name evidence="1" type="ORF">HPB47_000339</name>
</gene>
<evidence type="ECO:0000313" key="2">
    <source>
        <dbReference type="Proteomes" id="UP000805193"/>
    </source>
</evidence>
<dbReference type="EMBL" id="JABSTQ010010042">
    <property type="protein sequence ID" value="KAG0423901.1"/>
    <property type="molecule type" value="Genomic_DNA"/>
</dbReference>